<evidence type="ECO:0000256" key="1">
    <source>
        <dbReference type="SAM" id="SignalP"/>
    </source>
</evidence>
<dbReference type="RefSeq" id="WP_135152856.1">
    <property type="nucleotide sequence ID" value="NZ_SOMN01000020.1"/>
</dbReference>
<dbReference type="PROSITE" id="PS51257">
    <property type="entry name" value="PROKAR_LIPOPROTEIN"/>
    <property type="match status" value="1"/>
</dbReference>
<comment type="caution">
    <text evidence="2">The sequence shown here is derived from an EMBL/GenBank/DDBJ whole genome shotgun (WGS) entry which is preliminary data.</text>
</comment>
<proteinExistence type="predicted"/>
<name>A0A4Y8LUQ1_9BACL</name>
<feature type="signal peptide" evidence="1">
    <location>
        <begin position="1"/>
        <end position="23"/>
    </location>
</feature>
<evidence type="ECO:0000313" key="3">
    <source>
        <dbReference type="Proteomes" id="UP000297900"/>
    </source>
</evidence>
<sequence>MLCELRKCILVCFFLITFLSACGKEQSFESETLYFYSGEMLSLVDQRESEYSRDRGVLYTLGLTDFRPQEPAFKKFTESYQGTGKEGHISFSERTKIYSRSKATNTKITIPVSDLFQALKPIGSGDYPKIEFWVTPYKKGEYDVEAVEVVLLH</sequence>
<keyword evidence="3" id="KW-1185">Reference proteome</keyword>
<organism evidence="2 3">
    <name type="scientific">Cohnella luojiensis</name>
    <dbReference type="NCBI Taxonomy" id="652876"/>
    <lineage>
        <taxon>Bacteria</taxon>
        <taxon>Bacillati</taxon>
        <taxon>Bacillota</taxon>
        <taxon>Bacilli</taxon>
        <taxon>Bacillales</taxon>
        <taxon>Paenibacillaceae</taxon>
        <taxon>Cohnella</taxon>
    </lineage>
</organism>
<accession>A0A4Y8LUQ1</accession>
<dbReference type="OrthoDB" id="2594673at2"/>
<feature type="chain" id="PRO_5038753020" evidence="1">
    <location>
        <begin position="24"/>
        <end position="153"/>
    </location>
</feature>
<evidence type="ECO:0000313" key="2">
    <source>
        <dbReference type="EMBL" id="TFE25201.1"/>
    </source>
</evidence>
<dbReference type="Proteomes" id="UP000297900">
    <property type="component" value="Unassembled WGS sequence"/>
</dbReference>
<dbReference type="EMBL" id="SOMN01000020">
    <property type="protein sequence ID" value="TFE25201.1"/>
    <property type="molecule type" value="Genomic_DNA"/>
</dbReference>
<gene>
    <name evidence="2" type="ORF">E2980_14205</name>
</gene>
<dbReference type="AlphaFoldDB" id="A0A4Y8LUQ1"/>
<protein>
    <submittedName>
        <fullName evidence="2">Uncharacterized protein</fullName>
    </submittedName>
</protein>
<reference evidence="2 3" key="1">
    <citation type="submission" date="2019-03" db="EMBL/GenBank/DDBJ databases">
        <title>Cohnella endophytica sp. nov., a novel endophytic bacterium isolated from bark of Sonneratia apetala.</title>
        <authorList>
            <person name="Tuo L."/>
        </authorList>
    </citation>
    <scope>NUCLEOTIDE SEQUENCE [LARGE SCALE GENOMIC DNA]</scope>
    <source>
        <strain evidence="2 3">CCTCC AB 208254</strain>
    </source>
</reference>
<keyword evidence="1" id="KW-0732">Signal</keyword>